<dbReference type="InterPro" id="IPR027417">
    <property type="entry name" value="P-loop_NTPase"/>
</dbReference>
<evidence type="ECO:0000256" key="2">
    <source>
        <dbReference type="ARBA" id="ARBA00034617"/>
    </source>
</evidence>
<accession>A0ABR4GR89</accession>
<dbReference type="PANTHER" id="PTHR13710:SF154">
    <property type="entry name" value="RECQ HELICASE, PUTATIVE (AFU_ORTHOLOGUE AFUA_6G14720)-RELATED"/>
    <property type="match status" value="1"/>
</dbReference>
<dbReference type="EMBL" id="JBFXLT010000319">
    <property type="protein sequence ID" value="KAL2801566.1"/>
    <property type="molecule type" value="Genomic_DNA"/>
</dbReference>
<comment type="catalytic activity">
    <reaction evidence="2">
        <text>Couples ATP hydrolysis with the unwinding of duplex DNA by translocating in the 3'-5' direction.</text>
        <dbReference type="EC" id="5.6.2.4"/>
    </reaction>
</comment>
<evidence type="ECO:0000259" key="5">
    <source>
        <dbReference type="PROSITE" id="PS51194"/>
    </source>
</evidence>
<organism evidence="6 7">
    <name type="scientific">Aspergillus granulosus</name>
    <dbReference type="NCBI Taxonomy" id="176169"/>
    <lineage>
        <taxon>Eukaryota</taxon>
        <taxon>Fungi</taxon>
        <taxon>Dikarya</taxon>
        <taxon>Ascomycota</taxon>
        <taxon>Pezizomycotina</taxon>
        <taxon>Eurotiomycetes</taxon>
        <taxon>Eurotiomycetidae</taxon>
        <taxon>Eurotiales</taxon>
        <taxon>Aspergillaceae</taxon>
        <taxon>Aspergillus</taxon>
        <taxon>Aspergillus subgen. Nidulantes</taxon>
    </lineage>
</organism>
<sequence length="158" mass="18623">MVYYIFRLVLPRGVPCKPHQWLIQTRYRQVIVYINTKSQVEAISWELEYKKEQTWVIAVTSILGMGINISNIWCVIYIGQPRMLLDYRQESGWAGRDKLASKAIIIHPDSMSELDFKRVQLYIEVVGGTGYRQYILDQYLNGININIEELLYNRYNPN</sequence>
<name>A0ABR4GR89_9EURO</name>
<comment type="caution">
    <text evidence="6">The sequence shown here is derived from an EMBL/GenBank/DDBJ whole genome shotgun (WGS) entry which is preliminary data.</text>
</comment>
<comment type="similarity">
    <text evidence="1">Belongs to the helicase family. RecQ subfamily.</text>
</comment>
<dbReference type="Proteomes" id="UP001610334">
    <property type="component" value="Unassembled WGS sequence"/>
</dbReference>
<evidence type="ECO:0000313" key="7">
    <source>
        <dbReference type="Proteomes" id="UP001610334"/>
    </source>
</evidence>
<evidence type="ECO:0000256" key="1">
    <source>
        <dbReference type="ARBA" id="ARBA00005446"/>
    </source>
</evidence>
<feature type="domain" description="Helicase C-terminal" evidence="5">
    <location>
        <begin position="1"/>
        <end position="151"/>
    </location>
</feature>
<dbReference type="SUPFAM" id="SSF52540">
    <property type="entry name" value="P-loop containing nucleoside triphosphate hydrolases"/>
    <property type="match status" value="1"/>
</dbReference>
<keyword evidence="4" id="KW-0472">Membrane</keyword>
<protein>
    <recommendedName>
        <fullName evidence="3">DNA 3'-5' helicase</fullName>
        <ecNumber evidence="3">5.6.2.4</ecNumber>
    </recommendedName>
</protein>
<evidence type="ECO:0000256" key="4">
    <source>
        <dbReference type="SAM" id="Phobius"/>
    </source>
</evidence>
<feature type="transmembrane region" description="Helical" evidence="4">
    <location>
        <begin position="55"/>
        <end position="78"/>
    </location>
</feature>
<keyword evidence="4" id="KW-0812">Transmembrane</keyword>
<dbReference type="EC" id="5.6.2.4" evidence="3"/>
<proteinExistence type="inferred from homology"/>
<keyword evidence="4" id="KW-1133">Transmembrane helix</keyword>
<evidence type="ECO:0000256" key="3">
    <source>
        <dbReference type="ARBA" id="ARBA00034808"/>
    </source>
</evidence>
<reference evidence="6 7" key="1">
    <citation type="submission" date="2024-07" db="EMBL/GenBank/DDBJ databases">
        <title>Section-level genome sequencing and comparative genomics of Aspergillus sections Usti and Cavernicolus.</title>
        <authorList>
            <consortium name="Lawrence Berkeley National Laboratory"/>
            <person name="Nybo J.L."/>
            <person name="Vesth T.C."/>
            <person name="Theobald S."/>
            <person name="Frisvad J.C."/>
            <person name="Larsen T.O."/>
            <person name="Kjaerboelling I."/>
            <person name="Rothschild-Mancinelli K."/>
            <person name="Lyhne E.K."/>
            <person name="Kogle M.E."/>
            <person name="Barry K."/>
            <person name="Clum A."/>
            <person name="Na H."/>
            <person name="Ledsgaard L."/>
            <person name="Lin J."/>
            <person name="Lipzen A."/>
            <person name="Kuo A."/>
            <person name="Riley R."/>
            <person name="Mondo S."/>
            <person name="Labutti K."/>
            <person name="Haridas S."/>
            <person name="Pangalinan J."/>
            <person name="Salamov A.A."/>
            <person name="Simmons B.A."/>
            <person name="Magnuson J.K."/>
            <person name="Chen J."/>
            <person name="Drula E."/>
            <person name="Henrissat B."/>
            <person name="Wiebenga A."/>
            <person name="Lubbers R.J."/>
            <person name="Gomes A.C."/>
            <person name="Makela M.R."/>
            <person name="Stajich J."/>
            <person name="Grigoriev I.V."/>
            <person name="Mortensen U.H."/>
            <person name="De Vries R.P."/>
            <person name="Baker S.E."/>
            <person name="Andersen M.R."/>
        </authorList>
    </citation>
    <scope>NUCLEOTIDE SEQUENCE [LARGE SCALE GENOMIC DNA]</scope>
    <source>
        <strain evidence="6 7">CBS 588.65</strain>
    </source>
</reference>
<dbReference type="PANTHER" id="PTHR13710">
    <property type="entry name" value="DNA HELICASE RECQ FAMILY MEMBER"/>
    <property type="match status" value="1"/>
</dbReference>
<dbReference type="Pfam" id="PF00271">
    <property type="entry name" value="Helicase_C"/>
    <property type="match status" value="1"/>
</dbReference>
<dbReference type="InterPro" id="IPR001650">
    <property type="entry name" value="Helicase_C-like"/>
</dbReference>
<dbReference type="PROSITE" id="PS51194">
    <property type="entry name" value="HELICASE_CTER"/>
    <property type="match status" value="1"/>
</dbReference>
<dbReference type="Gene3D" id="3.40.50.300">
    <property type="entry name" value="P-loop containing nucleotide triphosphate hydrolases"/>
    <property type="match status" value="1"/>
</dbReference>
<gene>
    <name evidence="6" type="ORF">BJX63DRAFT_426654</name>
</gene>
<evidence type="ECO:0000313" key="6">
    <source>
        <dbReference type="EMBL" id="KAL2801566.1"/>
    </source>
</evidence>
<keyword evidence="7" id="KW-1185">Reference proteome</keyword>